<protein>
    <submittedName>
        <fullName evidence="1">Uncharacterized protein</fullName>
    </submittedName>
</protein>
<accession>A0A9W7SXW6</accession>
<evidence type="ECO:0000313" key="1">
    <source>
        <dbReference type="EMBL" id="KAH9839591.1"/>
    </source>
</evidence>
<dbReference type="EMBL" id="RIBY02000635">
    <property type="protein sequence ID" value="KAH9839591.1"/>
    <property type="molecule type" value="Genomic_DNA"/>
</dbReference>
<comment type="caution">
    <text evidence="1">The sequence shown here is derived from an EMBL/GenBank/DDBJ whole genome shotgun (WGS) entry which is preliminary data.</text>
</comment>
<gene>
    <name evidence="1" type="ORF">Tdes44962_MAKER08083</name>
</gene>
<evidence type="ECO:0000313" key="2">
    <source>
        <dbReference type="Proteomes" id="UP001138500"/>
    </source>
</evidence>
<dbReference type="AlphaFoldDB" id="A0A9W7SXW6"/>
<dbReference type="Proteomes" id="UP001138500">
    <property type="component" value="Unassembled WGS sequence"/>
</dbReference>
<reference evidence="1 2" key="1">
    <citation type="journal article" date="2018" name="IMA Fungus">
        <title>IMA Genome-F 10: Nine draft genome sequences of Claviceps purpurea s.lat., including C. arundinis, C. humidiphila, and C. cf. spartinae, pseudomolecules for the pitch canker pathogen Fusarium circinatum, draft genome of Davidsoniella eucalypti, Grosmannia galeiformis, Quambalaria eucalypti, and Teratosphaeria destructans.</title>
        <authorList>
            <person name="Wingfield B.D."/>
            <person name="Liu M."/>
            <person name="Nguyen H.D."/>
            <person name="Lane F.A."/>
            <person name="Morgan S.W."/>
            <person name="De Vos L."/>
            <person name="Wilken P.M."/>
            <person name="Duong T.A."/>
            <person name="Aylward J."/>
            <person name="Coetzee M.P."/>
            <person name="Dadej K."/>
            <person name="De Beer Z.W."/>
            <person name="Findlay W."/>
            <person name="Havenga M."/>
            <person name="Kolarik M."/>
            <person name="Menzies J.G."/>
            <person name="Naidoo K."/>
            <person name="Pochopski O."/>
            <person name="Shoukouhi P."/>
            <person name="Santana Q.C."/>
            <person name="Seifert K.A."/>
            <person name="Soal N."/>
            <person name="Steenkamp E.T."/>
            <person name="Tatham C.T."/>
            <person name="van der Nest M.A."/>
            <person name="Wingfield M.J."/>
        </authorList>
    </citation>
    <scope>NUCLEOTIDE SEQUENCE [LARGE SCALE GENOMIC DNA]</scope>
    <source>
        <strain evidence="1">CMW44962</strain>
    </source>
</reference>
<proteinExistence type="predicted"/>
<sequence length="229" mass="25053">MALKQSLKTPGRACRTRSVDPQTLAGHHISDILTGAKVIYGLTLDEILNDKQPHFDDDQLQRVRRYFDNGGTNGPVLDLARPFTASHVNVIAHDLGLFSGYDVLDFKLLIALCRAMVNAAVAVNHGHMLRWMETTNWPEFSTGIATQVLERNRPNAKEDTTPDLVAAAPNTVASLGWEQPASNDGDDILAPPHLLGQAQKYTALLPATNVSMARLVQELQRSLARVKGS</sequence>
<keyword evidence="2" id="KW-1185">Reference proteome</keyword>
<reference evidence="1 2" key="2">
    <citation type="journal article" date="2021" name="Curr. Genet.">
        <title>Genetic response to nitrogen starvation in the aggressive Eucalyptus foliar pathogen Teratosphaeria destructans.</title>
        <authorList>
            <person name="Havenga M."/>
            <person name="Wingfield B.D."/>
            <person name="Wingfield M.J."/>
            <person name="Dreyer L.L."/>
            <person name="Roets F."/>
            <person name="Aylward J."/>
        </authorList>
    </citation>
    <scope>NUCLEOTIDE SEQUENCE [LARGE SCALE GENOMIC DNA]</scope>
    <source>
        <strain evidence="1">CMW44962</strain>
    </source>
</reference>
<organism evidence="1 2">
    <name type="scientific">Teratosphaeria destructans</name>
    <dbReference type="NCBI Taxonomy" id="418781"/>
    <lineage>
        <taxon>Eukaryota</taxon>
        <taxon>Fungi</taxon>
        <taxon>Dikarya</taxon>
        <taxon>Ascomycota</taxon>
        <taxon>Pezizomycotina</taxon>
        <taxon>Dothideomycetes</taxon>
        <taxon>Dothideomycetidae</taxon>
        <taxon>Mycosphaerellales</taxon>
        <taxon>Teratosphaeriaceae</taxon>
        <taxon>Teratosphaeria</taxon>
    </lineage>
</organism>
<name>A0A9W7SXW6_9PEZI</name>